<dbReference type="PANTHER" id="PTHR43806:SF13">
    <property type="entry name" value="SUBTILASE-TYPE PROTEINASE RRT12"/>
    <property type="match status" value="1"/>
</dbReference>
<evidence type="ECO:0000256" key="3">
    <source>
        <dbReference type="ARBA" id="ARBA00022801"/>
    </source>
</evidence>
<gene>
    <name evidence="10" type="ORF">SAMEA4029010_CIC11G00000004075</name>
</gene>
<dbReference type="PROSITE" id="PS00138">
    <property type="entry name" value="SUBTILASE_SER"/>
    <property type="match status" value="1"/>
</dbReference>
<feature type="active site" description="Charge relay system" evidence="5">
    <location>
        <position position="168"/>
    </location>
</feature>
<evidence type="ECO:0000256" key="6">
    <source>
        <dbReference type="RuleBase" id="RU003355"/>
    </source>
</evidence>
<dbReference type="InterPro" id="IPR022398">
    <property type="entry name" value="Peptidase_S8_His-AS"/>
</dbReference>
<feature type="active site" description="Charge relay system" evidence="5">
    <location>
        <position position="137"/>
    </location>
</feature>
<sequence length="394" mass="42839">MLTLQVFTYLLCIANFVLANHLVVLEPHETVGSFLKYDLKFPVAQRVRDYITRSFRIGNFVGFSGNFSKATIERLKKCPMVAEVTPDIVFRALEIKEQKNSPVHLARLSQTSYYSKRTSYYYDSKASGKDVNVYIIDSGIKLDHPEFERRAFEGKDFTGEGSGDTNGHGTHVAGIVGSKTYGVAKDANLYEVKTLDRSGQGSLSIILGAIEFAVNHRKKTKLPGVANMSLGAIKNAVLNRVIDAACDTGLVVVVAAGNLNVDACYTLPASSQKAITVGAIDDSTLGIAEFSNWGLCVDIFASGVAIASVNIENIDSPEYLSGTSMSSPIIAGLVANMLSERVSPFEVKEKLLEMGTENMMSWRSLRGKKHTTNLVAYNGLDPFAEDSDSDSDND</sequence>
<dbReference type="InterPro" id="IPR023827">
    <property type="entry name" value="Peptidase_S8_Asp-AS"/>
</dbReference>
<dbReference type="GO" id="GO:0004252">
    <property type="term" value="F:serine-type endopeptidase activity"/>
    <property type="evidence" value="ECO:0007669"/>
    <property type="project" value="UniProtKB-UniRule"/>
</dbReference>
<dbReference type="Proteomes" id="UP000182334">
    <property type="component" value="Chromosome I"/>
</dbReference>
<evidence type="ECO:0000313" key="11">
    <source>
        <dbReference type="Proteomes" id="UP000182334"/>
    </source>
</evidence>
<dbReference type="PANTHER" id="PTHR43806">
    <property type="entry name" value="PEPTIDASE S8"/>
    <property type="match status" value="1"/>
</dbReference>
<evidence type="ECO:0000313" key="10">
    <source>
        <dbReference type="EMBL" id="SGZ46319.1"/>
    </source>
</evidence>
<dbReference type="OrthoDB" id="206201at2759"/>
<dbReference type="SUPFAM" id="SSF52743">
    <property type="entry name" value="Subtilisin-like"/>
    <property type="match status" value="1"/>
</dbReference>
<evidence type="ECO:0000256" key="2">
    <source>
        <dbReference type="ARBA" id="ARBA00022670"/>
    </source>
</evidence>
<dbReference type="InterPro" id="IPR023828">
    <property type="entry name" value="Peptidase_S8_Ser-AS"/>
</dbReference>
<keyword evidence="4 5" id="KW-0720">Serine protease</keyword>
<keyword evidence="2 5" id="KW-0645">Protease</keyword>
<reference evidence="10 11" key="1">
    <citation type="submission" date="2016-10" db="EMBL/GenBank/DDBJ databases">
        <authorList>
            <person name="de Groot N.N."/>
        </authorList>
    </citation>
    <scope>NUCLEOTIDE SEQUENCE [LARGE SCALE GENOMIC DNA]</scope>
    <source>
        <strain evidence="10 11">CBS 141442</strain>
    </source>
</reference>
<dbReference type="InterPro" id="IPR015500">
    <property type="entry name" value="Peptidase_S8_subtilisin-rel"/>
</dbReference>
<dbReference type="Gene3D" id="3.40.50.200">
    <property type="entry name" value="Peptidase S8/S53 domain"/>
    <property type="match status" value="1"/>
</dbReference>
<dbReference type="Pfam" id="PF00082">
    <property type="entry name" value="Peptidase_S8"/>
    <property type="match status" value="1"/>
</dbReference>
<evidence type="ECO:0000256" key="5">
    <source>
        <dbReference type="PROSITE-ProRule" id="PRU01240"/>
    </source>
</evidence>
<evidence type="ECO:0000259" key="8">
    <source>
        <dbReference type="Pfam" id="PF00082"/>
    </source>
</evidence>
<dbReference type="InterPro" id="IPR050131">
    <property type="entry name" value="Peptidase_S8_subtilisin-like"/>
</dbReference>
<name>A0A1L0B630_9ASCO</name>
<evidence type="ECO:0000256" key="7">
    <source>
        <dbReference type="SAM" id="SignalP"/>
    </source>
</evidence>
<organism evidence="10 11">
    <name type="scientific">Sungouiella intermedia</name>
    <dbReference type="NCBI Taxonomy" id="45354"/>
    <lineage>
        <taxon>Eukaryota</taxon>
        <taxon>Fungi</taxon>
        <taxon>Dikarya</taxon>
        <taxon>Ascomycota</taxon>
        <taxon>Saccharomycotina</taxon>
        <taxon>Pichiomycetes</taxon>
        <taxon>Metschnikowiaceae</taxon>
        <taxon>Sungouiella</taxon>
    </lineage>
</organism>
<dbReference type="PRINTS" id="PR00723">
    <property type="entry name" value="SUBTILISIN"/>
</dbReference>
<evidence type="ECO:0000259" key="9">
    <source>
        <dbReference type="Pfam" id="PF05922"/>
    </source>
</evidence>
<accession>A0A1L0B630</accession>
<dbReference type="PROSITE" id="PS51892">
    <property type="entry name" value="SUBTILASE"/>
    <property type="match status" value="1"/>
</dbReference>
<protein>
    <submittedName>
        <fullName evidence="10">CIC11C00000004075</fullName>
    </submittedName>
</protein>
<dbReference type="InterPro" id="IPR036852">
    <property type="entry name" value="Peptidase_S8/S53_dom_sf"/>
</dbReference>
<dbReference type="FunFam" id="3.40.50.200:FF:000007">
    <property type="entry name" value="Subtilisin-like serine protease"/>
    <property type="match status" value="1"/>
</dbReference>
<dbReference type="PROSITE" id="PS00137">
    <property type="entry name" value="SUBTILASE_HIS"/>
    <property type="match status" value="1"/>
</dbReference>
<evidence type="ECO:0000256" key="1">
    <source>
        <dbReference type="ARBA" id="ARBA00011073"/>
    </source>
</evidence>
<feature type="active site" description="Charge relay system" evidence="5">
    <location>
        <position position="324"/>
    </location>
</feature>
<comment type="similarity">
    <text evidence="1 5 6">Belongs to the peptidase S8 family.</text>
</comment>
<keyword evidence="7" id="KW-0732">Signal</keyword>
<evidence type="ECO:0000256" key="4">
    <source>
        <dbReference type="ARBA" id="ARBA00022825"/>
    </source>
</evidence>
<dbReference type="AlphaFoldDB" id="A0A1L0B630"/>
<feature type="domain" description="Inhibitor I9" evidence="9">
    <location>
        <begin position="48"/>
        <end position="89"/>
    </location>
</feature>
<feature type="signal peptide" evidence="7">
    <location>
        <begin position="1"/>
        <end position="19"/>
    </location>
</feature>
<dbReference type="InterPro" id="IPR034193">
    <property type="entry name" value="PCSK9_ProteinaseK-like"/>
</dbReference>
<dbReference type="InterPro" id="IPR000209">
    <property type="entry name" value="Peptidase_S8/S53_dom"/>
</dbReference>
<dbReference type="PROSITE" id="PS00136">
    <property type="entry name" value="SUBTILASE_ASP"/>
    <property type="match status" value="1"/>
</dbReference>
<feature type="chain" id="PRO_5013199338" evidence="7">
    <location>
        <begin position="20"/>
        <end position="394"/>
    </location>
</feature>
<dbReference type="InterPro" id="IPR010259">
    <property type="entry name" value="S8pro/Inhibitor_I9"/>
</dbReference>
<keyword evidence="11" id="KW-1185">Reference proteome</keyword>
<dbReference type="STRING" id="45354.A0A1L0B630"/>
<keyword evidence="3 5" id="KW-0378">Hydrolase</keyword>
<dbReference type="EMBL" id="LT635756">
    <property type="protein sequence ID" value="SGZ46319.1"/>
    <property type="molecule type" value="Genomic_DNA"/>
</dbReference>
<feature type="domain" description="Peptidase S8/S53" evidence="8">
    <location>
        <begin position="128"/>
        <end position="342"/>
    </location>
</feature>
<proteinExistence type="inferred from homology"/>
<dbReference type="GO" id="GO:0006508">
    <property type="term" value="P:proteolysis"/>
    <property type="evidence" value="ECO:0007669"/>
    <property type="project" value="UniProtKB-KW"/>
</dbReference>
<dbReference type="Pfam" id="PF05922">
    <property type="entry name" value="Inhibitor_I9"/>
    <property type="match status" value="1"/>
</dbReference>
<dbReference type="CDD" id="cd04077">
    <property type="entry name" value="Peptidases_S8_PCSK9_ProteinaseK_like"/>
    <property type="match status" value="1"/>
</dbReference>